<dbReference type="AlphaFoldDB" id="A0AB39W5W0"/>
<dbReference type="InterPro" id="IPR000014">
    <property type="entry name" value="PAS"/>
</dbReference>
<dbReference type="PRINTS" id="PR00344">
    <property type="entry name" value="BCTRLSENSOR"/>
</dbReference>
<sequence>MTNKHDIYIKAAESAKIGIWESNLETNSVYWDSITKCILEVPEDFQPINGDGIKFYSPGENRERIVALIEKAISDGISFNDKFQITTAKNNIKYVECICRTELKNNKVIRLLGTFQDITKEQNLINELELNVKKFSSIFSSANDAIIIIDYSTGIITDCNSRAYELTGYKSSELLGIHNSKLFPIEKRIEIRLFLANNKDKDNYFVNETFIKTNLGAIIPVEVASGKKFIVGNRTFLVCFFRDISERKNVEDNLNMLSLVASETSDAIIIANPEGETVWANNAFLKLTGFSLNEIIGKKPRAFLNGPETDLQTISNINDALHFKKNIKTTILNYNKQKEKFWYESSTTPVFDNLGNCTKFICVGRDVTVAKEKELELRRILDVTNDQNDKLFNFAHIVSHNIRSHASNLSMILDVMESADDTDEKLSYIEMFKEGTDKLSETIEYLNEIITIQKNTNIDKKHICLKDEIEKVKMALSQSIVESCIEITHSIPDNLVVSVIPAYLDSILLNLFTNAIKYKSTKRKATLEIGYEINEHYTIISFKDNGLGINLNKNGHKLFGMYKTFHGNDDARGIGLFITKNQLEAMKGKIEVESEEGVGSTFKIHLNEK</sequence>
<dbReference type="InterPro" id="IPR000700">
    <property type="entry name" value="PAS-assoc_C"/>
</dbReference>
<gene>
    <name evidence="9" type="ORF">AB3G34_03305</name>
</gene>
<dbReference type="InterPro" id="IPR003594">
    <property type="entry name" value="HATPase_dom"/>
</dbReference>
<dbReference type="InterPro" id="IPR035965">
    <property type="entry name" value="PAS-like_dom_sf"/>
</dbReference>
<dbReference type="PROSITE" id="PS50112">
    <property type="entry name" value="PAS"/>
    <property type="match status" value="2"/>
</dbReference>
<dbReference type="SMART" id="SM00387">
    <property type="entry name" value="HATPase_c"/>
    <property type="match status" value="1"/>
</dbReference>
<dbReference type="Gene3D" id="3.30.450.20">
    <property type="entry name" value="PAS domain"/>
    <property type="match status" value="3"/>
</dbReference>
<dbReference type="PROSITE" id="PS50109">
    <property type="entry name" value="HIS_KIN"/>
    <property type="match status" value="1"/>
</dbReference>
<dbReference type="InterPro" id="IPR005467">
    <property type="entry name" value="His_kinase_dom"/>
</dbReference>
<dbReference type="GO" id="GO:0004673">
    <property type="term" value="F:protein histidine kinase activity"/>
    <property type="evidence" value="ECO:0007669"/>
    <property type="project" value="UniProtKB-EC"/>
</dbReference>
<dbReference type="Pfam" id="PF13426">
    <property type="entry name" value="PAS_9"/>
    <property type="match status" value="2"/>
</dbReference>
<dbReference type="RefSeq" id="WP_367768510.1">
    <property type="nucleotide sequence ID" value="NZ_CP165625.1"/>
</dbReference>
<dbReference type="NCBIfam" id="TIGR00229">
    <property type="entry name" value="sensory_box"/>
    <property type="match status" value="2"/>
</dbReference>
<dbReference type="EC" id="2.7.13.3" evidence="2"/>
<dbReference type="Gene3D" id="3.30.565.10">
    <property type="entry name" value="Histidine kinase-like ATPase, C-terminal domain"/>
    <property type="match status" value="1"/>
</dbReference>
<dbReference type="SUPFAM" id="SSF55785">
    <property type="entry name" value="PYP-like sensor domain (PAS domain)"/>
    <property type="match status" value="3"/>
</dbReference>
<dbReference type="PROSITE" id="PS50113">
    <property type="entry name" value="PAC"/>
    <property type="match status" value="1"/>
</dbReference>
<evidence type="ECO:0000256" key="2">
    <source>
        <dbReference type="ARBA" id="ARBA00012438"/>
    </source>
</evidence>
<evidence type="ECO:0000259" key="7">
    <source>
        <dbReference type="PROSITE" id="PS50112"/>
    </source>
</evidence>
<name>A0AB39W5W0_9FLAO</name>
<dbReference type="InterPro" id="IPR004358">
    <property type="entry name" value="Sig_transdc_His_kin-like_C"/>
</dbReference>
<accession>A0AB39W5W0</accession>
<keyword evidence="4" id="KW-0808">Transferase</keyword>
<keyword evidence="3" id="KW-0597">Phosphoprotein</keyword>
<dbReference type="SUPFAM" id="SSF55874">
    <property type="entry name" value="ATPase domain of HSP90 chaperone/DNA topoisomerase II/histidine kinase"/>
    <property type="match status" value="1"/>
</dbReference>
<evidence type="ECO:0000259" key="8">
    <source>
        <dbReference type="PROSITE" id="PS50113"/>
    </source>
</evidence>
<dbReference type="PANTHER" id="PTHR43304:SF1">
    <property type="entry name" value="PAC DOMAIN-CONTAINING PROTEIN"/>
    <property type="match status" value="1"/>
</dbReference>
<feature type="domain" description="Histidine kinase" evidence="6">
    <location>
        <begin position="397"/>
        <end position="609"/>
    </location>
</feature>
<dbReference type="InterPro" id="IPR052162">
    <property type="entry name" value="Sensor_kinase/Photoreceptor"/>
</dbReference>
<dbReference type="InterPro" id="IPR001610">
    <property type="entry name" value="PAC"/>
</dbReference>
<proteinExistence type="predicted"/>
<evidence type="ECO:0000256" key="1">
    <source>
        <dbReference type="ARBA" id="ARBA00000085"/>
    </source>
</evidence>
<feature type="domain" description="PAS" evidence="7">
    <location>
        <begin position="253"/>
        <end position="324"/>
    </location>
</feature>
<protein>
    <recommendedName>
        <fullName evidence="2">histidine kinase</fullName>
        <ecNumber evidence="2">2.7.13.3</ecNumber>
    </recommendedName>
</protein>
<evidence type="ECO:0000256" key="4">
    <source>
        <dbReference type="ARBA" id="ARBA00022679"/>
    </source>
</evidence>
<dbReference type="InterPro" id="IPR036890">
    <property type="entry name" value="HATPase_C_sf"/>
</dbReference>
<evidence type="ECO:0000259" key="6">
    <source>
        <dbReference type="PROSITE" id="PS50109"/>
    </source>
</evidence>
<dbReference type="CDD" id="cd00130">
    <property type="entry name" value="PAS"/>
    <property type="match status" value="2"/>
</dbReference>
<comment type="catalytic activity">
    <reaction evidence="1">
        <text>ATP + protein L-histidine = ADP + protein N-phospho-L-histidine.</text>
        <dbReference type="EC" id="2.7.13.3"/>
    </reaction>
</comment>
<dbReference type="EMBL" id="CP165625">
    <property type="protein sequence ID" value="XDU96137.1"/>
    <property type="molecule type" value="Genomic_DNA"/>
</dbReference>
<dbReference type="Pfam" id="PF02518">
    <property type="entry name" value="HATPase_c"/>
    <property type="match status" value="1"/>
</dbReference>
<evidence type="ECO:0000313" key="9">
    <source>
        <dbReference type="EMBL" id="XDU96137.1"/>
    </source>
</evidence>
<organism evidence="9">
    <name type="scientific">Flavobacterium sp. WC2409</name>
    <dbReference type="NCBI Taxonomy" id="3234139"/>
    <lineage>
        <taxon>Bacteria</taxon>
        <taxon>Pseudomonadati</taxon>
        <taxon>Bacteroidota</taxon>
        <taxon>Flavobacteriia</taxon>
        <taxon>Flavobacteriales</taxon>
        <taxon>Flavobacteriaceae</taxon>
        <taxon>Flavobacterium</taxon>
    </lineage>
</organism>
<evidence type="ECO:0000256" key="5">
    <source>
        <dbReference type="ARBA" id="ARBA00022777"/>
    </source>
</evidence>
<evidence type="ECO:0000256" key="3">
    <source>
        <dbReference type="ARBA" id="ARBA00022553"/>
    </source>
</evidence>
<dbReference type="PANTHER" id="PTHR43304">
    <property type="entry name" value="PHYTOCHROME-LIKE PROTEIN CPH1"/>
    <property type="match status" value="1"/>
</dbReference>
<reference evidence="9" key="1">
    <citation type="submission" date="2024-07" db="EMBL/GenBank/DDBJ databases">
        <authorList>
            <person name="Biller S.J."/>
        </authorList>
    </citation>
    <scope>NUCLEOTIDE SEQUENCE</scope>
    <source>
        <strain evidence="9">WC2409</strain>
    </source>
</reference>
<dbReference type="SMART" id="SM00091">
    <property type="entry name" value="PAS"/>
    <property type="match status" value="2"/>
</dbReference>
<keyword evidence="5" id="KW-0418">Kinase</keyword>
<dbReference type="SMART" id="SM00086">
    <property type="entry name" value="PAC"/>
    <property type="match status" value="2"/>
</dbReference>
<feature type="domain" description="PAS" evidence="7">
    <location>
        <begin position="131"/>
        <end position="176"/>
    </location>
</feature>
<feature type="domain" description="PAC" evidence="8">
    <location>
        <begin position="325"/>
        <end position="379"/>
    </location>
</feature>